<comment type="cofactor">
    <cofactor evidence="1">
        <name>Zn(2+)</name>
        <dbReference type="ChEBI" id="CHEBI:29105"/>
    </cofactor>
</comment>
<accession>Q0QKQ3</accession>
<evidence type="ECO:0000256" key="4">
    <source>
        <dbReference type="ARBA" id="ARBA00022833"/>
    </source>
</evidence>
<dbReference type="AlphaFoldDB" id="Q0QKQ3"/>
<dbReference type="Pfam" id="PF02633">
    <property type="entry name" value="Creatininase"/>
    <property type="match status" value="1"/>
</dbReference>
<dbReference type="PANTHER" id="PTHR35005:SF1">
    <property type="entry name" value="2-AMINO-5-FORMYLAMINO-6-RIBOSYLAMINOPYRIMIDIN-4(3H)-ONE 5'-MONOPHOSPHATE DEFORMYLASE"/>
    <property type="match status" value="1"/>
</dbReference>
<keyword evidence="3" id="KW-0378">Hydrolase</keyword>
<comment type="similarity">
    <text evidence="5">Belongs to the creatininase superfamily.</text>
</comment>
<organism evidence="6">
    <name type="scientific">uncultured marine type-A Synechococcus GOM 3M9</name>
    <dbReference type="NCBI Taxonomy" id="364149"/>
    <lineage>
        <taxon>Bacteria</taxon>
        <taxon>Bacillati</taxon>
        <taxon>Cyanobacteriota</taxon>
        <taxon>Cyanophyceae</taxon>
        <taxon>Synechococcales</taxon>
        <taxon>Synechococcaceae</taxon>
        <taxon>Synechococcus</taxon>
        <taxon>environmental samples</taxon>
    </lineage>
</organism>
<evidence type="ECO:0000256" key="1">
    <source>
        <dbReference type="ARBA" id="ARBA00001947"/>
    </source>
</evidence>
<reference evidence="6" key="1">
    <citation type="journal article" date="2006" name="Mar. Ecol. Prog. Ser.">
        <title>Gene diversity and organization in rbcL-containing genome fragments from uncultivated Synechococcus in the Gulf of Mexico.</title>
        <authorList>
            <person name="John D.E."/>
            <person name="Wawrik B."/>
            <person name="Tabita F.R."/>
            <person name="Paul J.H."/>
        </authorList>
    </citation>
    <scope>NUCLEOTIDE SEQUENCE</scope>
</reference>
<keyword evidence="2" id="KW-0479">Metal-binding</keyword>
<dbReference type="EMBL" id="DQ325538">
    <property type="protein sequence ID" value="ABD96276.1"/>
    <property type="molecule type" value="Genomic_DNA"/>
</dbReference>
<evidence type="ECO:0000256" key="5">
    <source>
        <dbReference type="ARBA" id="ARBA00024029"/>
    </source>
</evidence>
<keyword evidence="4" id="KW-0862">Zinc</keyword>
<dbReference type="InterPro" id="IPR003785">
    <property type="entry name" value="Creatininase/forma_Hydrolase"/>
</dbReference>
<protein>
    <submittedName>
        <fullName evidence="6">Creatininase</fullName>
    </submittedName>
</protein>
<proteinExistence type="inferred from homology"/>
<dbReference type="PANTHER" id="PTHR35005">
    <property type="entry name" value="3-DEHYDRO-SCYLLO-INOSOSE HYDROLASE"/>
    <property type="match status" value="1"/>
</dbReference>
<evidence type="ECO:0000256" key="3">
    <source>
        <dbReference type="ARBA" id="ARBA00022801"/>
    </source>
</evidence>
<dbReference type="GO" id="GO:0046872">
    <property type="term" value="F:metal ion binding"/>
    <property type="evidence" value="ECO:0007669"/>
    <property type="project" value="UniProtKB-KW"/>
</dbReference>
<dbReference type="GO" id="GO:0016811">
    <property type="term" value="F:hydrolase activity, acting on carbon-nitrogen (but not peptide) bonds, in linear amides"/>
    <property type="evidence" value="ECO:0007669"/>
    <property type="project" value="TreeGrafter"/>
</dbReference>
<evidence type="ECO:0000256" key="2">
    <source>
        <dbReference type="ARBA" id="ARBA00022723"/>
    </source>
</evidence>
<dbReference type="Gene3D" id="3.40.50.10310">
    <property type="entry name" value="Creatininase"/>
    <property type="match status" value="1"/>
</dbReference>
<dbReference type="SUPFAM" id="SSF102215">
    <property type="entry name" value="Creatininase"/>
    <property type="match status" value="1"/>
</dbReference>
<sequence length="273" mass="29081">MTMPPRDCRFDHLSWPAATAAMQQPGATVVWPFGACEQHGPQLPLATDALFAERILDAVLLGLDPLLPIWRLPVQAIGFSPEHASFPGTLSLPADLLIALVDRVGEQLADQGVRRLVLFNAHGGQIALLQVAARQLRVRCPQMAVLPCFLWSGVDGLSGLISEAELEQGLHAAEAETSLMLRLAPELVGPERPVDGLPPAAPGDWSLEGAAPCAWLARDLSASGVIGDSRSASVELGGRLEERLVEHWLRQFKALLASDWPPLNAASTGVSGS</sequence>
<evidence type="ECO:0000313" key="6">
    <source>
        <dbReference type="EMBL" id="ABD96276.1"/>
    </source>
</evidence>
<name>Q0QKQ3_9SYNE</name>
<dbReference type="InterPro" id="IPR024087">
    <property type="entry name" value="Creatininase-like_sf"/>
</dbReference>
<dbReference type="GO" id="GO:0009231">
    <property type="term" value="P:riboflavin biosynthetic process"/>
    <property type="evidence" value="ECO:0007669"/>
    <property type="project" value="TreeGrafter"/>
</dbReference>